<dbReference type="EMBL" id="JBHFFA010000006">
    <property type="protein sequence ID" value="KAL2620759.1"/>
    <property type="molecule type" value="Genomic_DNA"/>
</dbReference>
<dbReference type="PROSITE" id="PS51222">
    <property type="entry name" value="DCD"/>
    <property type="match status" value="1"/>
</dbReference>
<proteinExistence type="predicted"/>
<organism evidence="3 4">
    <name type="scientific">Riccia fluitans</name>
    <dbReference type="NCBI Taxonomy" id="41844"/>
    <lineage>
        <taxon>Eukaryota</taxon>
        <taxon>Viridiplantae</taxon>
        <taxon>Streptophyta</taxon>
        <taxon>Embryophyta</taxon>
        <taxon>Marchantiophyta</taxon>
        <taxon>Marchantiopsida</taxon>
        <taxon>Marchantiidae</taxon>
        <taxon>Marchantiales</taxon>
        <taxon>Ricciaceae</taxon>
        <taxon>Riccia</taxon>
    </lineage>
</organism>
<sequence length="348" mass="38796">MLLLLNESKRTKSVRRCPKWKDPAAPAAAATPYCCVRLPLSRRSSALPSFEISPVPSSPREDLPREVVDLDHRVSRPIFTLEEISLSPTGEPAFFLDAGGEFGGDQKWASPSFSLSFDEQGGFLDRRAKGETTTTKRAGGEKKSGNWGGEKQQSTTSSVEKRQSSSGVVVLDQSKSGSMTGVFNGNTPFQLTSSHDKRFKSLPPAEMLPRHETLGGYIFVCNNDTMQEDLKRQLFGLPQRYRDSVRAIQPGLPLFLYNYTTHQLHGIFEAASFGGSNIDPTAWEDKKCRGESRFPAQVRIRVRRLCKPLQEEAFRPILHHYDGPKFRLQLSVPETLQLLDLFNAVGPP</sequence>
<keyword evidence="4" id="KW-1185">Reference proteome</keyword>
<dbReference type="PANTHER" id="PTHR46034">
    <property type="match status" value="1"/>
</dbReference>
<dbReference type="PANTHER" id="PTHR46034:SF12">
    <property type="entry name" value="B2 PROTEIN"/>
    <property type="match status" value="1"/>
</dbReference>
<evidence type="ECO:0000259" key="2">
    <source>
        <dbReference type="PROSITE" id="PS51222"/>
    </source>
</evidence>
<dbReference type="Pfam" id="PF10539">
    <property type="entry name" value="Dev_Cell_Death"/>
    <property type="match status" value="1"/>
</dbReference>
<evidence type="ECO:0000313" key="3">
    <source>
        <dbReference type="EMBL" id="KAL2620759.1"/>
    </source>
</evidence>
<name>A0ABD1Y1Y1_9MARC</name>
<dbReference type="InterPro" id="IPR013989">
    <property type="entry name" value="Dev_and_cell_death_domain"/>
</dbReference>
<gene>
    <name evidence="3" type="ORF">R1flu_000964</name>
</gene>
<evidence type="ECO:0000313" key="4">
    <source>
        <dbReference type="Proteomes" id="UP001605036"/>
    </source>
</evidence>
<protein>
    <recommendedName>
        <fullName evidence="2">DCD domain-containing protein</fullName>
    </recommendedName>
</protein>
<accession>A0ABD1Y1Y1</accession>
<comment type="caution">
    <text evidence="3">The sequence shown here is derived from an EMBL/GenBank/DDBJ whole genome shotgun (WGS) entry which is preliminary data.</text>
</comment>
<dbReference type="InterPro" id="IPR044832">
    <property type="entry name" value="NRP-like"/>
</dbReference>
<dbReference type="SMART" id="SM00767">
    <property type="entry name" value="DCD"/>
    <property type="match status" value="1"/>
</dbReference>
<feature type="region of interest" description="Disordered" evidence="1">
    <location>
        <begin position="124"/>
        <end position="168"/>
    </location>
</feature>
<feature type="domain" description="DCD" evidence="2">
    <location>
        <begin position="212"/>
        <end position="344"/>
    </location>
</feature>
<dbReference type="Proteomes" id="UP001605036">
    <property type="component" value="Unassembled WGS sequence"/>
</dbReference>
<evidence type="ECO:0000256" key="1">
    <source>
        <dbReference type="SAM" id="MobiDB-lite"/>
    </source>
</evidence>
<reference evidence="3 4" key="1">
    <citation type="submission" date="2024-09" db="EMBL/GenBank/DDBJ databases">
        <title>Chromosome-scale assembly of Riccia fluitans.</title>
        <authorList>
            <person name="Paukszto L."/>
            <person name="Sawicki J."/>
            <person name="Karawczyk K."/>
            <person name="Piernik-Szablinska J."/>
            <person name="Szczecinska M."/>
            <person name="Mazdziarz M."/>
        </authorList>
    </citation>
    <scope>NUCLEOTIDE SEQUENCE [LARGE SCALE GENOMIC DNA]</scope>
    <source>
        <strain evidence="3">Rf_01</strain>
        <tissue evidence="3">Aerial parts of the thallus</tissue>
    </source>
</reference>
<dbReference type="AlphaFoldDB" id="A0ABD1Y1Y1"/>